<organism evidence="4 5">
    <name type="scientific">Pseudomonas taeanensis MS-3</name>
    <dbReference type="NCBI Taxonomy" id="1395571"/>
    <lineage>
        <taxon>Bacteria</taxon>
        <taxon>Pseudomonadati</taxon>
        <taxon>Pseudomonadota</taxon>
        <taxon>Gammaproteobacteria</taxon>
        <taxon>Pseudomonadales</taxon>
        <taxon>Pseudomonadaceae</taxon>
        <taxon>Pseudomonas</taxon>
    </lineage>
</organism>
<dbReference type="Proteomes" id="UP000030063">
    <property type="component" value="Unassembled WGS sequence"/>
</dbReference>
<gene>
    <name evidence="4" type="ORF">TMS3_0117140</name>
</gene>
<evidence type="ECO:0000313" key="5">
    <source>
        <dbReference type="Proteomes" id="UP000030063"/>
    </source>
</evidence>
<feature type="chain" id="PRO_5001984666" evidence="2">
    <location>
        <begin position="28"/>
        <end position="495"/>
    </location>
</feature>
<dbReference type="EMBL" id="AWSQ01000004">
    <property type="protein sequence ID" value="KFX69187.1"/>
    <property type="molecule type" value="Genomic_DNA"/>
</dbReference>
<feature type="signal peptide" evidence="2">
    <location>
        <begin position="1"/>
        <end position="27"/>
    </location>
</feature>
<proteinExistence type="predicted"/>
<dbReference type="OrthoDB" id="6189846at2"/>
<dbReference type="InterPro" id="IPR025388">
    <property type="entry name" value="Alginate_export_dom"/>
</dbReference>
<dbReference type="STRING" id="1395571.TMS3_0117140"/>
<name>A0A0A1YGW6_9PSED</name>
<keyword evidence="2" id="KW-0732">Signal</keyword>
<feature type="region of interest" description="Disordered" evidence="1">
    <location>
        <begin position="326"/>
        <end position="354"/>
    </location>
</feature>
<dbReference type="Pfam" id="PF13372">
    <property type="entry name" value="Alginate_exp"/>
    <property type="match status" value="1"/>
</dbReference>
<keyword evidence="5" id="KW-1185">Reference proteome</keyword>
<evidence type="ECO:0000259" key="3">
    <source>
        <dbReference type="Pfam" id="PF13372"/>
    </source>
</evidence>
<feature type="compositionally biased region" description="Polar residues" evidence="1">
    <location>
        <begin position="339"/>
        <end position="354"/>
    </location>
</feature>
<protein>
    <submittedName>
        <fullName evidence="4">Alginate regulatory protein</fullName>
    </submittedName>
</protein>
<evidence type="ECO:0000313" key="4">
    <source>
        <dbReference type="EMBL" id="KFX69187.1"/>
    </source>
</evidence>
<comment type="caution">
    <text evidence="4">The sequence shown here is derived from an EMBL/GenBank/DDBJ whole genome shotgun (WGS) entry which is preliminary data.</text>
</comment>
<feature type="domain" description="Alginate export" evidence="3">
    <location>
        <begin position="33"/>
        <end position="490"/>
    </location>
</feature>
<accession>A0A0A1YGW6</accession>
<dbReference type="eggNOG" id="ENOG5030R50">
    <property type="taxonomic scope" value="Bacteria"/>
</dbReference>
<evidence type="ECO:0000256" key="1">
    <source>
        <dbReference type="SAM" id="MobiDB-lite"/>
    </source>
</evidence>
<evidence type="ECO:0000256" key="2">
    <source>
        <dbReference type="SAM" id="SignalP"/>
    </source>
</evidence>
<reference evidence="4 5" key="1">
    <citation type="journal article" date="2014" name="Genome Announc.">
        <title>Draft Genome Sequence of Petroleum Oil-Degrading Marine Bacterium Pseudomonas taeanensis Strain MS-3, Isolated from a Crude Oil-Contaminated Seashore.</title>
        <authorList>
            <person name="Lee S.Y."/>
            <person name="Kim S.H."/>
            <person name="Lee D.G."/>
            <person name="Shin S."/>
            <person name="Yun S.H."/>
            <person name="Choi C.W."/>
            <person name="Chung Y.H."/>
            <person name="Choi J.S."/>
            <person name="Kahng H.Y."/>
            <person name="Kim S.I."/>
        </authorList>
    </citation>
    <scope>NUCLEOTIDE SEQUENCE [LARGE SCALE GENOMIC DNA]</scope>
    <source>
        <strain evidence="4 5">MS-3</strain>
    </source>
</reference>
<dbReference type="InterPro" id="IPR053728">
    <property type="entry name" value="Alginate_Permeability_Chnl"/>
</dbReference>
<sequence>MKKLIVRCVGAGVVLSTSLLWGETALAALSPDKNFGLDIKFTGQSEDDRDLGTRRGGDVLGLGLDVRPWFYGQRGNWSAFALGQAVTATDIIETDTLQSTDLGTESGSSGNNDRQPDKSYLALREFWIGYSGFTAYPGEELRLGRQRLRTDDGMWRDTNIEALNWTFDTTLLRAHLGAAERFSEYRTDLDELDPEDEDRLHLYGDISTQWQPGQWVGIRAHHSRDDGNLPSPGERVDELDKTSTGDLTWLGLEANSDAYNYRNQNPLNYWVSATWLTGDRDTLNTSTVGGQTIATGKQGGNVSAWATDLGIRLRLDPSWQVGAAYARGSGGGGDDGSGNYQQTGLESNRSNYTGTRSRAHRFGEAFRGELSNLQVATLFGSWQLREDYDASLIYHKFWRVDDKQPLGSSGVNARVNDNGVTRSLQNGEKDVGQEVDLILTKYFKEGLLPASMSQAIDEPSALVRLRGGLFKPGDAYGSDVDSYMHRVFVDAIWRF</sequence>
<dbReference type="RefSeq" id="WP_029866431.1">
    <property type="nucleotide sequence ID" value="NZ_AWSQ01000004.1"/>
</dbReference>
<dbReference type="AlphaFoldDB" id="A0A0A1YGW6"/>
<dbReference type="Gene3D" id="2.40.160.100">
    <property type="match status" value="1"/>
</dbReference>